<organism evidence="3 4">
    <name type="scientific">Penicillium subrubescens</name>
    <dbReference type="NCBI Taxonomy" id="1316194"/>
    <lineage>
        <taxon>Eukaryota</taxon>
        <taxon>Fungi</taxon>
        <taxon>Dikarya</taxon>
        <taxon>Ascomycota</taxon>
        <taxon>Pezizomycotina</taxon>
        <taxon>Eurotiomycetes</taxon>
        <taxon>Eurotiomycetidae</taxon>
        <taxon>Eurotiales</taxon>
        <taxon>Aspergillaceae</taxon>
        <taxon>Penicillium</taxon>
    </lineage>
</organism>
<dbReference type="Pfam" id="PF13391">
    <property type="entry name" value="HNH_2"/>
    <property type="match status" value="1"/>
</dbReference>
<name>A0A1Q5U4M4_9EURO</name>
<evidence type="ECO:0000313" key="4">
    <source>
        <dbReference type="Proteomes" id="UP000186955"/>
    </source>
</evidence>
<evidence type="ECO:0000256" key="1">
    <source>
        <dbReference type="SAM" id="MobiDB-lite"/>
    </source>
</evidence>
<keyword evidence="4" id="KW-1185">Reference proteome</keyword>
<proteinExistence type="predicted"/>
<sequence length="364" mass="41093">MSSSSQPVPSSKTKLDQKLKSYNSLQPTDKTKEFLRDFFKVLSPDGKNNLAEDVSECADDETMRQLVQSIRTGLLIPIKARGGKTPTEITPSPRPGVDDSIENLKSLNIEPINRSPQSKLRDHCLERDGNKCVATGHYNYNSQHPRNALTTHLEAAHIIPFALGSFEATSGEAVDRHAKIWVNLTRYFPILRRMSFTSENLNQERNVMMMDPQLHTEFGQLRVVFEATRLPHQYRIKTFADTATVAIRDLPRNRLVRFKVHMGRWELPDPRLLEIHACIGNFLHMSGQAEIIDKVLKKFEDCGGLAPSGSTNVADLLAASSLSLLPSNFNETSDSQKSTEKHRPLEKQEPLQTRPTGTENRPWE</sequence>
<feature type="region of interest" description="Disordered" evidence="1">
    <location>
        <begin position="327"/>
        <end position="364"/>
    </location>
</feature>
<dbReference type="EMBL" id="MNBE01000582">
    <property type="protein sequence ID" value="OKP07433.1"/>
    <property type="molecule type" value="Genomic_DNA"/>
</dbReference>
<feature type="domain" description="HNH nuclease" evidence="2">
    <location>
        <begin position="132"/>
        <end position="226"/>
    </location>
</feature>
<feature type="compositionally biased region" description="Polar residues" evidence="1">
    <location>
        <begin position="327"/>
        <end position="336"/>
    </location>
</feature>
<evidence type="ECO:0000259" key="2">
    <source>
        <dbReference type="Pfam" id="PF13391"/>
    </source>
</evidence>
<dbReference type="InterPro" id="IPR003615">
    <property type="entry name" value="HNH_nuc"/>
</dbReference>
<gene>
    <name evidence="3" type="ORF">PENSUB_6022</name>
</gene>
<dbReference type="AlphaFoldDB" id="A0A1Q5U4M4"/>
<evidence type="ECO:0000313" key="3">
    <source>
        <dbReference type="EMBL" id="OKP07433.1"/>
    </source>
</evidence>
<comment type="caution">
    <text evidence="3">The sequence shown here is derived from an EMBL/GenBank/DDBJ whole genome shotgun (WGS) entry which is preliminary data.</text>
</comment>
<accession>A0A1Q5U4M4</accession>
<feature type="region of interest" description="Disordered" evidence="1">
    <location>
        <begin position="1"/>
        <end position="27"/>
    </location>
</feature>
<feature type="compositionally biased region" description="Polar residues" evidence="1">
    <location>
        <begin position="350"/>
        <end position="364"/>
    </location>
</feature>
<protein>
    <recommendedName>
        <fullName evidence="2">HNH nuclease domain-containing protein</fullName>
    </recommendedName>
</protein>
<reference evidence="3 4" key="1">
    <citation type="submission" date="2016-10" db="EMBL/GenBank/DDBJ databases">
        <title>Genome sequence of the ascomycete fungus Penicillium subrubescens.</title>
        <authorList>
            <person name="De Vries R.P."/>
            <person name="Peng M."/>
            <person name="Dilokpimol A."/>
            <person name="Hilden K."/>
            <person name="Makela M.R."/>
            <person name="Grigoriev I."/>
            <person name="Riley R."/>
            <person name="Granchi Z."/>
        </authorList>
    </citation>
    <scope>NUCLEOTIDE SEQUENCE [LARGE SCALE GENOMIC DNA]</scope>
    <source>
        <strain evidence="3 4">CBS 132785</strain>
    </source>
</reference>
<dbReference type="OrthoDB" id="2104739at2759"/>
<feature type="compositionally biased region" description="Basic and acidic residues" evidence="1">
    <location>
        <begin position="337"/>
        <end position="349"/>
    </location>
</feature>
<feature type="compositionally biased region" description="Low complexity" evidence="1">
    <location>
        <begin position="1"/>
        <end position="11"/>
    </location>
</feature>
<dbReference type="STRING" id="1316194.A0A1Q5U4M4"/>
<dbReference type="Proteomes" id="UP000186955">
    <property type="component" value="Unassembled WGS sequence"/>
</dbReference>